<dbReference type="PRINTS" id="PR00207">
    <property type="entry name" value="FLAGELLIN"/>
</dbReference>
<dbReference type="GO" id="GO:0009288">
    <property type="term" value="C:bacterial-type flagellum"/>
    <property type="evidence" value="ECO:0007669"/>
    <property type="project" value="UniProtKB-SubCell"/>
</dbReference>
<dbReference type="PANTHER" id="PTHR42792">
    <property type="entry name" value="FLAGELLIN"/>
    <property type="match status" value="1"/>
</dbReference>
<sequence>MKINHNISAAIAANSLSVTENRLSKSLERLTSGLKINRAADDAAGMAISQKMDTQIRGLSRASQNALDGISVVETAEGALSEVGEMLQRMRELAVQAANETNSEEDREAIQAETDALATEINRISKDTEFNKAALLDGSLDQKAYTDNNLIKVSTFSDEVAVGKYGILVDAKAEKAVLAGEGMDPAAAGALDGEGLISAEAAGTVTVNGISIEIAEGDSAERVREKLRDGCEIAGVKLLSVDAASVPAAAGDEDNGGYAEAEAAFAFSPDLKLVFVSEDFGSSKRVGIACGNTALSGLLGISSLNNKTDYGKDAEVSLGDGFGSSATASAKGNEVTVTDRNGFSMEIRLAAETGNGEAAVIDVMDVGTLTLQIGANEKQTMEIKIPEISAETLGVGRLNYISTEGAENAITSLDGAIQKVSAVRAKLGAYQNRLEHASASLEVSEQNMTEALSRIEDVDMAEEMATYTQLNILSQAGTSMLAQANDRPQTVLQLLQ</sequence>
<comment type="subcellular location">
    <subcellularLocation>
        <location evidence="4">Secreted</location>
    </subcellularLocation>
    <subcellularLocation>
        <location evidence="4">Bacterial flagellum</location>
    </subcellularLocation>
</comment>
<comment type="similarity">
    <text evidence="1 4">Belongs to the bacterial flagellin family.</text>
</comment>
<feature type="domain" description="Flagellin N-terminal" evidence="5">
    <location>
        <begin position="3"/>
        <end position="139"/>
    </location>
</feature>
<keyword evidence="7" id="KW-0966">Cell projection</keyword>
<dbReference type="Pfam" id="PF00669">
    <property type="entry name" value="Flagellin_N"/>
    <property type="match status" value="1"/>
</dbReference>
<accession>A0A1D3TRN0</accession>
<dbReference type="Gene3D" id="1.20.1330.10">
    <property type="entry name" value="f41 fragment of flagellin, N-terminal domain"/>
    <property type="match status" value="2"/>
</dbReference>
<dbReference type="Gene3D" id="3.30.70.2120">
    <property type="match status" value="1"/>
</dbReference>
<dbReference type="InterPro" id="IPR001029">
    <property type="entry name" value="Flagellin_N"/>
</dbReference>
<comment type="function">
    <text evidence="4">Flagellin is the subunit protein which polymerizes to form the filaments of bacterial flagella.</text>
</comment>
<dbReference type="Pfam" id="PF00700">
    <property type="entry name" value="Flagellin_C"/>
    <property type="match status" value="1"/>
</dbReference>
<evidence type="ECO:0000259" key="5">
    <source>
        <dbReference type="Pfam" id="PF00669"/>
    </source>
</evidence>
<keyword evidence="7" id="KW-0282">Flagellum</keyword>
<dbReference type="GO" id="GO:0005576">
    <property type="term" value="C:extracellular region"/>
    <property type="evidence" value="ECO:0007669"/>
    <property type="project" value="UniProtKB-SubCell"/>
</dbReference>
<keyword evidence="8" id="KW-1185">Reference proteome</keyword>
<evidence type="ECO:0000259" key="6">
    <source>
        <dbReference type="Pfam" id="PF00700"/>
    </source>
</evidence>
<keyword evidence="4" id="KW-0964">Secreted</keyword>
<evidence type="ECO:0000256" key="4">
    <source>
        <dbReference type="RuleBase" id="RU362073"/>
    </source>
</evidence>
<dbReference type="Proteomes" id="UP000199315">
    <property type="component" value="Unassembled WGS sequence"/>
</dbReference>
<dbReference type="PANTHER" id="PTHR42792:SF2">
    <property type="entry name" value="FLAGELLIN"/>
    <property type="match status" value="1"/>
</dbReference>
<dbReference type="STRING" id="1619234.SAMN05421730_1004141"/>
<dbReference type="OrthoDB" id="9796789at2"/>
<gene>
    <name evidence="7" type="ORF">SAMN05421730_1004141</name>
</gene>
<evidence type="ECO:0000313" key="8">
    <source>
        <dbReference type="Proteomes" id="UP000199315"/>
    </source>
</evidence>
<dbReference type="InterPro" id="IPR042187">
    <property type="entry name" value="Flagellin_C_sub2"/>
</dbReference>
<dbReference type="RefSeq" id="WP_091231532.1">
    <property type="nucleotide sequence ID" value="NZ_FMKA01000004.1"/>
</dbReference>
<organism evidence="7 8">
    <name type="scientific">Anaerobium acetethylicum</name>
    <dbReference type="NCBI Taxonomy" id="1619234"/>
    <lineage>
        <taxon>Bacteria</taxon>
        <taxon>Bacillati</taxon>
        <taxon>Bacillota</taxon>
        <taxon>Clostridia</taxon>
        <taxon>Lachnospirales</taxon>
        <taxon>Lachnospiraceae</taxon>
        <taxon>Anaerobium</taxon>
    </lineage>
</organism>
<dbReference type="Gene3D" id="6.10.10.10">
    <property type="entry name" value="Flagellar export chaperone, C-terminal domain"/>
    <property type="match status" value="1"/>
</dbReference>
<evidence type="ECO:0000256" key="1">
    <source>
        <dbReference type="ARBA" id="ARBA00005709"/>
    </source>
</evidence>
<proteinExistence type="inferred from homology"/>
<evidence type="ECO:0000256" key="2">
    <source>
        <dbReference type="ARBA" id="ARBA00020110"/>
    </source>
</evidence>
<dbReference type="InterPro" id="IPR001492">
    <property type="entry name" value="Flagellin"/>
</dbReference>
<name>A0A1D3TRN0_9FIRM</name>
<reference evidence="7 8" key="1">
    <citation type="submission" date="2016-09" db="EMBL/GenBank/DDBJ databases">
        <authorList>
            <person name="Capua I."/>
            <person name="De Benedictis P."/>
            <person name="Joannis T."/>
            <person name="Lombin L.H."/>
            <person name="Cattoli G."/>
        </authorList>
    </citation>
    <scope>NUCLEOTIDE SEQUENCE [LARGE SCALE GENOMIC DNA]</scope>
    <source>
        <strain evidence="7 8">GluBS11</strain>
    </source>
</reference>
<evidence type="ECO:0000256" key="3">
    <source>
        <dbReference type="ARBA" id="ARBA00023143"/>
    </source>
</evidence>
<protein>
    <recommendedName>
        <fullName evidence="2 4">Flagellin</fullName>
    </recommendedName>
</protein>
<evidence type="ECO:0000313" key="7">
    <source>
        <dbReference type="EMBL" id="SCP96375.1"/>
    </source>
</evidence>
<dbReference type="EMBL" id="FMKA01000004">
    <property type="protein sequence ID" value="SCP96375.1"/>
    <property type="molecule type" value="Genomic_DNA"/>
</dbReference>
<dbReference type="SUPFAM" id="SSF64518">
    <property type="entry name" value="Phase 1 flagellin"/>
    <property type="match status" value="1"/>
</dbReference>
<keyword evidence="7" id="KW-0969">Cilium</keyword>
<dbReference type="InterPro" id="IPR046358">
    <property type="entry name" value="Flagellin_C"/>
</dbReference>
<feature type="domain" description="Flagellin C-terminal" evidence="6">
    <location>
        <begin position="411"/>
        <end position="495"/>
    </location>
</feature>
<dbReference type="GO" id="GO:0005198">
    <property type="term" value="F:structural molecule activity"/>
    <property type="evidence" value="ECO:0007669"/>
    <property type="project" value="UniProtKB-UniRule"/>
</dbReference>
<keyword evidence="3 4" id="KW-0975">Bacterial flagellum</keyword>
<dbReference type="AlphaFoldDB" id="A0A1D3TRN0"/>